<dbReference type="PROSITE" id="PS50082">
    <property type="entry name" value="WD_REPEATS_2"/>
    <property type="match status" value="3"/>
</dbReference>
<keyword evidence="4" id="KW-0175">Coiled coil</keyword>
<dbReference type="Proteomes" id="UP000075885">
    <property type="component" value="Unassembled WGS sequence"/>
</dbReference>
<evidence type="ECO:0000256" key="4">
    <source>
        <dbReference type="SAM" id="Coils"/>
    </source>
</evidence>
<dbReference type="VEuPathDB" id="VectorBase:AEPI004079"/>
<evidence type="ECO:0000256" key="2">
    <source>
        <dbReference type="ARBA" id="ARBA00022737"/>
    </source>
</evidence>
<feature type="repeat" description="WD" evidence="3">
    <location>
        <begin position="196"/>
        <end position="237"/>
    </location>
</feature>
<dbReference type="InterPro" id="IPR051179">
    <property type="entry name" value="WD_repeat_multifunction"/>
</dbReference>
<dbReference type="PANTHER" id="PTHR19857:SF8">
    <property type="entry name" value="ANGIO-ASSOCIATED MIGRATORY CELL PROTEIN"/>
    <property type="match status" value="1"/>
</dbReference>
<evidence type="ECO:0000313" key="7">
    <source>
        <dbReference type="Proteomes" id="UP000075885"/>
    </source>
</evidence>
<dbReference type="PANTHER" id="PTHR19857">
    <property type="entry name" value="MITOCHONDRIAL DIVISION PROTEIN 1-RELATED"/>
    <property type="match status" value="1"/>
</dbReference>
<dbReference type="AlphaFoldDB" id="A0A182PAX4"/>
<feature type="compositionally biased region" description="Acidic residues" evidence="5">
    <location>
        <begin position="13"/>
        <end position="22"/>
    </location>
</feature>
<keyword evidence="7" id="KW-1185">Reference proteome</keyword>
<sequence length="406" mass="44655">MRENTPPRSPLDELVEDGESDDELIYAGDADEVLDAWERDMNHWEEEAGIEEAEEAHTPHREPAQDDARLTFSKHTSSVFCCDLHPTEELAVTGGEDDKAYVWSTRTGEVVHEVTNHGDSVVAVGFSYDGVFVATGDMAGYIQVFKVSQGYRKVWELTVGDIGWMRWHMGAHVLMAGCESGEVYVWRIPSGDCKVLPGNDIGTEAAELTHDGKKLLVGYQNGQVKLWDLKLGTPILEVDSTVGHKGNVTTVAVDQESQLFMTGCEDGSLCLMGPNGVLAQLEQPNPNPIEAVLIDYPGFEIKVAASGTLDGKLTIWDAARQTRRVVCEDDDPVGIIKLLWLKDYIICAGTVDGLIKGWDFRSGAKRFVLEGHKNIIQSIAYDKQRNVILSTSEDGTAKIYDVPTGQ</sequence>
<dbReference type="PROSITE" id="PS50294">
    <property type="entry name" value="WD_REPEATS_REGION"/>
    <property type="match status" value="2"/>
</dbReference>
<organism evidence="6 7">
    <name type="scientific">Anopheles epiroticus</name>
    <dbReference type="NCBI Taxonomy" id="199890"/>
    <lineage>
        <taxon>Eukaryota</taxon>
        <taxon>Metazoa</taxon>
        <taxon>Ecdysozoa</taxon>
        <taxon>Arthropoda</taxon>
        <taxon>Hexapoda</taxon>
        <taxon>Insecta</taxon>
        <taxon>Pterygota</taxon>
        <taxon>Neoptera</taxon>
        <taxon>Endopterygota</taxon>
        <taxon>Diptera</taxon>
        <taxon>Nematocera</taxon>
        <taxon>Culicoidea</taxon>
        <taxon>Culicidae</taxon>
        <taxon>Anophelinae</taxon>
        <taxon>Anopheles</taxon>
    </lineage>
</organism>
<proteinExistence type="predicted"/>
<dbReference type="EnsemblMetazoa" id="AEPI004079-RA">
    <property type="protein sequence ID" value="AEPI004079-PA"/>
    <property type="gene ID" value="AEPI004079"/>
</dbReference>
<keyword evidence="1 3" id="KW-0853">WD repeat</keyword>
<evidence type="ECO:0000256" key="1">
    <source>
        <dbReference type="ARBA" id="ARBA00022574"/>
    </source>
</evidence>
<dbReference type="SUPFAM" id="SSF50998">
    <property type="entry name" value="Quinoprotein alcohol dehydrogenase-like"/>
    <property type="match status" value="1"/>
</dbReference>
<reference evidence="7" key="1">
    <citation type="submission" date="2013-03" db="EMBL/GenBank/DDBJ databases">
        <title>The Genome Sequence of Anopheles epiroticus epiroticus2.</title>
        <authorList>
            <consortium name="The Broad Institute Genomics Platform"/>
            <person name="Neafsey D.E."/>
            <person name="Howell P."/>
            <person name="Walker B."/>
            <person name="Young S.K."/>
            <person name="Zeng Q."/>
            <person name="Gargeya S."/>
            <person name="Fitzgerald M."/>
            <person name="Haas B."/>
            <person name="Abouelleil A."/>
            <person name="Allen A.W."/>
            <person name="Alvarado L."/>
            <person name="Arachchi H.M."/>
            <person name="Berlin A.M."/>
            <person name="Chapman S.B."/>
            <person name="Gainer-Dewar J."/>
            <person name="Goldberg J."/>
            <person name="Griggs A."/>
            <person name="Gujja S."/>
            <person name="Hansen M."/>
            <person name="Howarth C."/>
            <person name="Imamovic A."/>
            <person name="Ireland A."/>
            <person name="Larimer J."/>
            <person name="McCowan C."/>
            <person name="Murphy C."/>
            <person name="Pearson M."/>
            <person name="Poon T.W."/>
            <person name="Priest M."/>
            <person name="Roberts A."/>
            <person name="Saif S."/>
            <person name="Shea T."/>
            <person name="Sisk P."/>
            <person name="Sykes S."/>
            <person name="Wortman J."/>
            <person name="Nusbaum C."/>
            <person name="Birren B."/>
        </authorList>
    </citation>
    <scope>NUCLEOTIDE SEQUENCE [LARGE SCALE GENOMIC DNA]</scope>
    <source>
        <strain evidence="7">Epiroticus2</strain>
    </source>
</reference>
<dbReference type="STRING" id="199890.A0A182PAX4"/>
<dbReference type="CDD" id="cd00200">
    <property type="entry name" value="WD40"/>
    <property type="match status" value="1"/>
</dbReference>
<dbReference type="InterPro" id="IPR011047">
    <property type="entry name" value="Quinoprotein_ADH-like_sf"/>
</dbReference>
<dbReference type="FunFam" id="2.130.10.10:FF:001312">
    <property type="entry name" value="AGAP011387-PA"/>
    <property type="match status" value="1"/>
</dbReference>
<reference evidence="6" key="2">
    <citation type="submission" date="2020-05" db="UniProtKB">
        <authorList>
            <consortium name="EnsemblMetazoa"/>
        </authorList>
    </citation>
    <scope>IDENTIFICATION</scope>
    <source>
        <strain evidence="6">Epiroticus2</strain>
    </source>
</reference>
<dbReference type="SMART" id="SM00320">
    <property type="entry name" value="WD40"/>
    <property type="match status" value="8"/>
</dbReference>
<evidence type="ECO:0000256" key="5">
    <source>
        <dbReference type="SAM" id="MobiDB-lite"/>
    </source>
</evidence>
<dbReference type="Pfam" id="PF00400">
    <property type="entry name" value="WD40"/>
    <property type="match status" value="4"/>
</dbReference>
<keyword evidence="2" id="KW-0677">Repeat</keyword>
<feature type="coiled-coil region" evidence="4">
    <location>
        <begin position="27"/>
        <end position="54"/>
    </location>
</feature>
<feature type="repeat" description="WD" evidence="3">
    <location>
        <begin position="369"/>
        <end position="406"/>
    </location>
</feature>
<dbReference type="InterPro" id="IPR001680">
    <property type="entry name" value="WD40_rpt"/>
</dbReference>
<accession>A0A182PAX4</accession>
<dbReference type="Gene3D" id="2.130.10.10">
    <property type="entry name" value="YVTN repeat-like/Quinoprotein amine dehydrogenase"/>
    <property type="match status" value="1"/>
</dbReference>
<evidence type="ECO:0000313" key="6">
    <source>
        <dbReference type="EnsemblMetazoa" id="AEPI004079-PA"/>
    </source>
</evidence>
<protein>
    <submittedName>
        <fullName evidence="6">Uncharacterized protein</fullName>
    </submittedName>
</protein>
<name>A0A182PAX4_9DIPT</name>
<feature type="region of interest" description="Disordered" evidence="5">
    <location>
        <begin position="1"/>
        <end position="22"/>
    </location>
</feature>
<evidence type="ECO:0000256" key="3">
    <source>
        <dbReference type="PROSITE-ProRule" id="PRU00221"/>
    </source>
</evidence>
<dbReference type="InterPro" id="IPR015943">
    <property type="entry name" value="WD40/YVTN_repeat-like_dom_sf"/>
</dbReference>
<feature type="repeat" description="WD" evidence="3">
    <location>
        <begin position="72"/>
        <end position="113"/>
    </location>
</feature>